<dbReference type="KEGG" id="zma:103625938"/>
<dbReference type="GeneID" id="103625938"/>
<evidence type="ECO:0000313" key="1">
    <source>
        <dbReference type="EnsemblPlants" id="Zm00001eb216100_P001"/>
    </source>
</evidence>
<dbReference type="RefSeq" id="XP_008644564.1">
    <property type="nucleotide sequence ID" value="XM_008646342.3"/>
</dbReference>
<sequence length="243" mass="26638">MHALLHVCMCNSPRPLSFGGGPGDDRSPSDDLVVSPKRHLNLIAGARARKEPCMAPPAYTASSMRRRPLDSPPGRRMRMRLYCHGRGSLKSDIMGMAAWQHVRERSAAAKSRCFDFHMMRKRSAYQGHTYTIGHFRVVKGSETNLPSQLAMMIYTVCPCDLDTQRTAHHHSPASKLRATHARSAFWLLKAPSCHARVYPSAPQLSVQFGSVCDDALNGIERAAQGGPASILSTSRASLPGPAH</sequence>
<reference evidence="2" key="1">
    <citation type="journal article" date="2009" name="Science">
        <title>The B73 maize genome: complexity, diversity, and dynamics.</title>
        <authorList>
            <person name="Schnable P.S."/>
            <person name="Ware D."/>
            <person name="Fulton R.S."/>
            <person name="Stein J.C."/>
            <person name="Wei F."/>
            <person name="Pasternak S."/>
            <person name="Liang C."/>
            <person name="Zhang J."/>
            <person name="Fulton L."/>
            <person name="Graves T.A."/>
            <person name="Minx P."/>
            <person name="Reily A.D."/>
            <person name="Courtney L."/>
            <person name="Kruchowski S.S."/>
            <person name="Tomlinson C."/>
            <person name="Strong C."/>
            <person name="Delehaunty K."/>
            <person name="Fronick C."/>
            <person name="Courtney B."/>
            <person name="Rock S.M."/>
            <person name="Belter E."/>
            <person name="Du F."/>
            <person name="Kim K."/>
            <person name="Abbott R.M."/>
            <person name="Cotton M."/>
            <person name="Levy A."/>
            <person name="Marchetto P."/>
            <person name="Ochoa K."/>
            <person name="Jackson S.M."/>
            <person name="Gillam B."/>
            <person name="Chen W."/>
            <person name="Yan L."/>
            <person name="Higginbotham J."/>
            <person name="Cardenas M."/>
            <person name="Waligorski J."/>
            <person name="Applebaum E."/>
            <person name="Phelps L."/>
            <person name="Falcone J."/>
            <person name="Kanchi K."/>
            <person name="Thane T."/>
            <person name="Scimone A."/>
            <person name="Thane N."/>
            <person name="Henke J."/>
            <person name="Wang T."/>
            <person name="Ruppert J."/>
            <person name="Shah N."/>
            <person name="Rotter K."/>
            <person name="Hodges J."/>
            <person name="Ingenthron E."/>
            <person name="Cordes M."/>
            <person name="Kohlberg S."/>
            <person name="Sgro J."/>
            <person name="Delgado B."/>
            <person name="Mead K."/>
            <person name="Chinwalla A."/>
            <person name="Leonard S."/>
            <person name="Crouse K."/>
            <person name="Collura K."/>
            <person name="Kudrna D."/>
            <person name="Currie J."/>
            <person name="He R."/>
            <person name="Angelova A."/>
            <person name="Rajasekar S."/>
            <person name="Mueller T."/>
            <person name="Lomeli R."/>
            <person name="Scara G."/>
            <person name="Ko A."/>
            <person name="Delaney K."/>
            <person name="Wissotski M."/>
            <person name="Lopez G."/>
            <person name="Campos D."/>
            <person name="Braidotti M."/>
            <person name="Ashley E."/>
            <person name="Golser W."/>
            <person name="Kim H."/>
            <person name="Lee S."/>
            <person name="Lin J."/>
            <person name="Dujmic Z."/>
            <person name="Kim W."/>
            <person name="Talag J."/>
            <person name="Zuccolo A."/>
            <person name="Fan C."/>
            <person name="Sebastian A."/>
            <person name="Kramer M."/>
            <person name="Spiegel L."/>
            <person name="Nascimento L."/>
            <person name="Zutavern T."/>
            <person name="Miller B."/>
            <person name="Ambroise C."/>
            <person name="Muller S."/>
            <person name="Spooner W."/>
            <person name="Narechania A."/>
            <person name="Ren L."/>
            <person name="Wei S."/>
            <person name="Kumari S."/>
            <person name="Faga B."/>
            <person name="Levy M.J."/>
            <person name="McMahan L."/>
            <person name="Van Buren P."/>
            <person name="Vaughn M.W."/>
            <person name="Ying K."/>
            <person name="Yeh C.-T."/>
            <person name="Emrich S.J."/>
            <person name="Jia Y."/>
            <person name="Kalyanaraman A."/>
            <person name="Hsia A.-P."/>
            <person name="Barbazuk W.B."/>
            <person name="Baucom R.S."/>
            <person name="Brutnell T.P."/>
            <person name="Carpita N.C."/>
            <person name="Chaparro C."/>
            <person name="Chia J.-M."/>
            <person name="Deragon J.-M."/>
            <person name="Estill J.C."/>
            <person name="Fu Y."/>
            <person name="Jeddeloh J.A."/>
            <person name="Han Y."/>
            <person name="Lee H."/>
            <person name="Li P."/>
            <person name="Lisch D.R."/>
            <person name="Liu S."/>
            <person name="Liu Z."/>
            <person name="Nagel D.H."/>
            <person name="McCann M.C."/>
            <person name="SanMiguel P."/>
            <person name="Myers A.M."/>
            <person name="Nettleton D."/>
            <person name="Nguyen J."/>
            <person name="Penning B.W."/>
            <person name="Ponnala L."/>
            <person name="Schneider K.L."/>
            <person name="Schwartz D.C."/>
            <person name="Sharma A."/>
            <person name="Soderlund C."/>
            <person name="Springer N.M."/>
            <person name="Sun Q."/>
            <person name="Wang H."/>
            <person name="Waterman M."/>
            <person name="Westerman R."/>
            <person name="Wolfgruber T.K."/>
            <person name="Yang L."/>
            <person name="Yu Y."/>
            <person name="Zhang L."/>
            <person name="Zhou S."/>
            <person name="Zhu Q."/>
            <person name="Bennetzen J.L."/>
            <person name="Dawe R.K."/>
            <person name="Jiang J."/>
            <person name="Jiang N."/>
            <person name="Presting G.G."/>
            <person name="Wessler S.R."/>
            <person name="Aluru S."/>
            <person name="Martienssen R.A."/>
            <person name="Clifton S.W."/>
            <person name="McCombie W.R."/>
            <person name="Wing R.A."/>
            <person name="Wilson R.K."/>
        </authorList>
    </citation>
    <scope>NUCLEOTIDE SEQUENCE [LARGE SCALE GENOMIC DNA]</scope>
    <source>
        <strain evidence="2">cv. B73</strain>
    </source>
</reference>
<dbReference type="EnsemblPlants" id="Zm00001eb216100_T001">
    <property type="protein sequence ID" value="Zm00001eb216100_P001"/>
    <property type="gene ID" value="Zm00001eb216100"/>
</dbReference>
<dbReference type="InParanoid" id="A0A804U690"/>
<name>A0A804U690_MAIZE</name>
<dbReference type="AlphaFoldDB" id="A0A804U690"/>
<evidence type="ECO:0000313" key="2">
    <source>
        <dbReference type="Proteomes" id="UP000007305"/>
    </source>
</evidence>
<dbReference type="OrthoDB" id="785961at2759"/>
<accession>A0A804U690</accession>
<reference evidence="1" key="2">
    <citation type="submission" date="2019-07" db="EMBL/GenBank/DDBJ databases">
        <authorList>
            <person name="Seetharam A."/>
            <person name="Woodhouse M."/>
            <person name="Cannon E."/>
        </authorList>
    </citation>
    <scope>NUCLEOTIDE SEQUENCE [LARGE SCALE GENOMIC DNA]</scope>
    <source>
        <strain evidence="1">cv. B73</strain>
    </source>
</reference>
<reference evidence="1" key="3">
    <citation type="submission" date="2021-05" db="UniProtKB">
        <authorList>
            <consortium name="EnsemblPlants"/>
        </authorList>
    </citation>
    <scope>IDENTIFICATION</scope>
    <source>
        <strain evidence="1">cv. B73</strain>
    </source>
</reference>
<dbReference type="Proteomes" id="UP000007305">
    <property type="component" value="Chromosome 5"/>
</dbReference>
<dbReference type="Gramene" id="Zm00001eb216100_T001">
    <property type="protein sequence ID" value="Zm00001eb216100_P001"/>
    <property type="gene ID" value="Zm00001eb216100"/>
</dbReference>
<keyword evidence="2" id="KW-1185">Reference proteome</keyword>
<protein>
    <submittedName>
        <fullName evidence="1">Uncharacterized protein</fullName>
    </submittedName>
</protein>
<proteinExistence type="predicted"/>
<organism evidence="1 2">
    <name type="scientific">Zea mays</name>
    <name type="common">Maize</name>
    <dbReference type="NCBI Taxonomy" id="4577"/>
    <lineage>
        <taxon>Eukaryota</taxon>
        <taxon>Viridiplantae</taxon>
        <taxon>Streptophyta</taxon>
        <taxon>Embryophyta</taxon>
        <taxon>Tracheophyta</taxon>
        <taxon>Spermatophyta</taxon>
        <taxon>Magnoliopsida</taxon>
        <taxon>Liliopsida</taxon>
        <taxon>Poales</taxon>
        <taxon>Poaceae</taxon>
        <taxon>PACMAD clade</taxon>
        <taxon>Panicoideae</taxon>
        <taxon>Andropogonodae</taxon>
        <taxon>Andropogoneae</taxon>
        <taxon>Tripsacinae</taxon>
        <taxon>Zea</taxon>
    </lineage>
</organism>
<gene>
    <name evidence="1" type="primary">LOC103625938</name>
</gene>